<evidence type="ECO:0000256" key="1">
    <source>
        <dbReference type="ARBA" id="ARBA00000900"/>
    </source>
</evidence>
<dbReference type="InterPro" id="IPR001841">
    <property type="entry name" value="Znf_RING"/>
</dbReference>
<dbReference type="FunFam" id="3.30.160.60:FF:000331">
    <property type="entry name" value="E3 ubiquitin-protein ligase RAD18"/>
    <property type="match status" value="1"/>
</dbReference>
<keyword evidence="14" id="KW-0539">Nucleus</keyword>
<keyword evidence="24" id="KW-1185">Reference proteome</keyword>
<reference evidence="24" key="1">
    <citation type="journal article" date="2017" name="bioRxiv">
        <title>Comparative analysis of the genomes of Stylophora pistillata and Acropora digitifera provides evidence for extensive differences between species of corals.</title>
        <authorList>
            <person name="Voolstra C.R."/>
            <person name="Li Y."/>
            <person name="Liew Y.J."/>
            <person name="Baumgarten S."/>
            <person name="Zoccola D."/>
            <person name="Flot J.-F."/>
            <person name="Tambutte S."/>
            <person name="Allemand D."/>
            <person name="Aranda M."/>
        </authorList>
    </citation>
    <scope>NUCLEOTIDE SEQUENCE [LARGE SCALE GENOMIC DNA]</scope>
</reference>
<feature type="compositionally biased region" description="Low complexity" evidence="19">
    <location>
        <begin position="287"/>
        <end position="297"/>
    </location>
</feature>
<dbReference type="InterPro" id="IPR039577">
    <property type="entry name" value="Rad18"/>
</dbReference>
<evidence type="ECO:0000256" key="7">
    <source>
        <dbReference type="ARBA" id="ARBA00022723"/>
    </source>
</evidence>
<dbReference type="UniPathway" id="UPA00143"/>
<gene>
    <name evidence="23" type="primary">Rad18</name>
    <name evidence="23" type="ORF">AWC38_SpisGene10270</name>
</gene>
<feature type="domain" description="RING-type" evidence="20">
    <location>
        <begin position="47"/>
        <end position="86"/>
    </location>
</feature>
<evidence type="ECO:0000259" key="20">
    <source>
        <dbReference type="PROSITE" id="PS50089"/>
    </source>
</evidence>
<dbReference type="SMART" id="SM00513">
    <property type="entry name" value="SAP"/>
    <property type="match status" value="1"/>
</dbReference>
<comment type="caution">
    <text evidence="23">The sequence shown here is derived from an EMBL/GenBank/DDBJ whole genome shotgun (WGS) entry which is preliminary data.</text>
</comment>
<dbReference type="STRING" id="50429.A0A2B4S960"/>
<dbReference type="InterPro" id="IPR017907">
    <property type="entry name" value="Znf_RING_CS"/>
</dbReference>
<sequence length="639" mass="71903">MYFLGDLADMLSFMEKRRSSAKLAEWSPSDWPESLLEMRTIDNLLRCSICYEFFDVALIIPECSHNYCSLCIRRSLSYDPKCPTCSLKVTPLSLKNNRVLDELVKSFIKVRTKLLELTTSTVQVTSVQSVDKKGGEPKNKKIINTSQTNTKRRKAQSSSQNSATFSSPNTKRQKLDTENEQGFIPVKVAENDEEENSSRESTPEVVVIEMEKQVQEPLPSEPQPVVISEHRPDEGQPSQPQDPELAECPVCGDMIQHRKINSHLDACLNRTEKKSSLRTSSRKESSKPSTSKSSKCKSPVDEEFQDSSTSSSNELGSSTTEQEVSSIPTSSNVTIKGSNALIRLIQKRKPLPKLVYNVMSDKELLRRLKEWNLSTKGNRSTLIKRHQEFVMLYNSQCDSERPMTAAQIVREVEKNELTKEREAASVAEASTSHSIHFTKNQSEGEMDEIRQEYLNQHKNEFDKLIADVQKRKKGKSNLSAKRTPVSERLDVSETNPTDEDLNKKDQGNIDTNEQEINDNSSESSDQTYPPFFKKSTAPPDSSKGVNSRTCSVIPEPPSSPSLVSFEEDEGTPSLGLEDNDWELKDGESDEPLVIPESPVIKVGSRATDGRTYEDTVSSDSEEEFQQTFVKNKKVKSNLF</sequence>
<dbReference type="Pfam" id="PF13923">
    <property type="entry name" value="zf-C3HC4_2"/>
    <property type="match status" value="1"/>
</dbReference>
<evidence type="ECO:0000256" key="2">
    <source>
        <dbReference type="ARBA" id="ARBA00004123"/>
    </source>
</evidence>
<dbReference type="Gene3D" id="3.30.40.10">
    <property type="entry name" value="Zinc/RING finger domain, C3HC4 (zinc finger)"/>
    <property type="match status" value="1"/>
</dbReference>
<evidence type="ECO:0000256" key="4">
    <source>
        <dbReference type="ARBA" id="ARBA00009506"/>
    </source>
</evidence>
<dbReference type="InterPro" id="IPR013083">
    <property type="entry name" value="Znf_RING/FYVE/PHD"/>
</dbReference>
<feature type="compositionally biased region" description="Low complexity" evidence="19">
    <location>
        <begin position="156"/>
        <end position="167"/>
    </location>
</feature>
<name>A0A2B4S960_STYPI</name>
<evidence type="ECO:0000256" key="15">
    <source>
        <dbReference type="ARBA" id="ARBA00031783"/>
    </source>
</evidence>
<keyword evidence="9 17" id="KW-0863">Zinc-finger</keyword>
<dbReference type="GO" id="GO:0008270">
    <property type="term" value="F:zinc ion binding"/>
    <property type="evidence" value="ECO:0007669"/>
    <property type="project" value="UniProtKB-KW"/>
</dbReference>
<feature type="compositionally biased region" description="Polar residues" evidence="19">
    <location>
        <begin position="428"/>
        <end position="443"/>
    </location>
</feature>
<evidence type="ECO:0000256" key="13">
    <source>
        <dbReference type="ARBA" id="ARBA00023204"/>
    </source>
</evidence>
<dbReference type="GO" id="GO:0005634">
    <property type="term" value="C:nucleus"/>
    <property type="evidence" value="ECO:0007669"/>
    <property type="project" value="UniProtKB-SubCell"/>
</dbReference>
<keyword evidence="6" id="KW-0808">Transferase</keyword>
<dbReference type="SMART" id="SM00734">
    <property type="entry name" value="ZnF_Rad18"/>
    <property type="match status" value="1"/>
</dbReference>
<keyword evidence="11" id="KW-0862">Zinc</keyword>
<dbReference type="SUPFAM" id="SSF57850">
    <property type="entry name" value="RING/U-box"/>
    <property type="match status" value="1"/>
</dbReference>
<dbReference type="PANTHER" id="PTHR14134">
    <property type="entry name" value="E3 UBIQUITIN-PROTEIN LIGASE RAD18"/>
    <property type="match status" value="1"/>
</dbReference>
<dbReference type="CDD" id="cd16529">
    <property type="entry name" value="RING-HC_RAD18"/>
    <property type="match status" value="1"/>
</dbReference>
<feature type="compositionally biased region" description="Polar residues" evidence="19">
    <location>
        <begin position="517"/>
        <end position="527"/>
    </location>
</feature>
<dbReference type="SMART" id="SM00184">
    <property type="entry name" value="RING"/>
    <property type="match status" value="1"/>
</dbReference>
<feature type="region of interest" description="Disordered" evidence="19">
    <location>
        <begin position="471"/>
        <end position="575"/>
    </location>
</feature>
<feature type="compositionally biased region" description="Basic and acidic residues" evidence="19">
    <location>
        <begin position="272"/>
        <end position="286"/>
    </location>
</feature>
<evidence type="ECO:0000256" key="9">
    <source>
        <dbReference type="ARBA" id="ARBA00022771"/>
    </source>
</evidence>
<dbReference type="GO" id="GO:0006301">
    <property type="term" value="P:DNA damage tolerance"/>
    <property type="evidence" value="ECO:0007669"/>
    <property type="project" value="InterPro"/>
</dbReference>
<dbReference type="InterPro" id="IPR006642">
    <property type="entry name" value="Rad18_UBZ4"/>
</dbReference>
<keyword evidence="10" id="KW-0833">Ubl conjugation pathway</keyword>
<keyword evidence="12" id="KW-0238">DNA-binding</keyword>
<comment type="subcellular location">
    <subcellularLocation>
        <location evidence="2">Nucleus</location>
    </subcellularLocation>
</comment>
<comment type="catalytic activity">
    <reaction evidence="1">
        <text>S-ubiquitinyl-[E2 ubiquitin-conjugating enzyme]-L-cysteine + [acceptor protein]-L-lysine = [E2 ubiquitin-conjugating enzyme]-L-cysteine + N(6)-ubiquitinyl-[acceptor protein]-L-lysine.</text>
        <dbReference type="EC" id="2.3.2.27"/>
    </reaction>
</comment>
<dbReference type="PROSITE" id="PS50800">
    <property type="entry name" value="SAP"/>
    <property type="match status" value="1"/>
</dbReference>
<evidence type="ECO:0000256" key="19">
    <source>
        <dbReference type="SAM" id="MobiDB-lite"/>
    </source>
</evidence>
<dbReference type="EC" id="2.3.2.27" evidence="5"/>
<evidence type="ECO:0000256" key="10">
    <source>
        <dbReference type="ARBA" id="ARBA00022786"/>
    </source>
</evidence>
<feature type="compositionally biased region" description="Low complexity" evidence="19">
    <location>
        <begin position="307"/>
        <end position="320"/>
    </location>
</feature>
<evidence type="ECO:0000256" key="12">
    <source>
        <dbReference type="ARBA" id="ARBA00023125"/>
    </source>
</evidence>
<comment type="pathway">
    <text evidence="3">Protein modification; protein ubiquitination.</text>
</comment>
<feature type="domain" description="SAP" evidence="21">
    <location>
        <begin position="356"/>
        <end position="390"/>
    </location>
</feature>
<evidence type="ECO:0000256" key="8">
    <source>
        <dbReference type="ARBA" id="ARBA00022763"/>
    </source>
</evidence>
<dbReference type="GO" id="GO:0003697">
    <property type="term" value="F:single-stranded DNA binding"/>
    <property type="evidence" value="ECO:0007669"/>
    <property type="project" value="InterPro"/>
</dbReference>
<dbReference type="PANTHER" id="PTHR14134:SF2">
    <property type="entry name" value="E3 UBIQUITIN-PROTEIN LIGASE RAD18"/>
    <property type="match status" value="1"/>
</dbReference>
<feature type="compositionally biased region" description="Polar residues" evidence="19">
    <location>
        <begin position="321"/>
        <end position="332"/>
    </location>
</feature>
<accession>A0A2B4S960</accession>
<dbReference type="PROSITE" id="PS51908">
    <property type="entry name" value="ZF_UBZ4"/>
    <property type="match status" value="1"/>
</dbReference>
<evidence type="ECO:0000256" key="17">
    <source>
        <dbReference type="PROSITE-ProRule" id="PRU00175"/>
    </source>
</evidence>
<evidence type="ECO:0000313" key="24">
    <source>
        <dbReference type="Proteomes" id="UP000225706"/>
    </source>
</evidence>
<feature type="region of interest" description="Disordered" evidence="19">
    <location>
        <begin position="604"/>
        <end position="626"/>
    </location>
</feature>
<dbReference type="EMBL" id="LSMT01000159">
    <property type="protein sequence ID" value="PFX25118.1"/>
    <property type="molecule type" value="Genomic_DNA"/>
</dbReference>
<evidence type="ECO:0000256" key="18">
    <source>
        <dbReference type="PROSITE-ProRule" id="PRU01256"/>
    </source>
</evidence>
<dbReference type="GO" id="GO:0006281">
    <property type="term" value="P:DNA repair"/>
    <property type="evidence" value="ECO:0007669"/>
    <property type="project" value="UniProtKB-KW"/>
</dbReference>
<evidence type="ECO:0000256" key="3">
    <source>
        <dbReference type="ARBA" id="ARBA00004906"/>
    </source>
</evidence>
<keyword evidence="7" id="KW-0479">Metal-binding</keyword>
<feature type="region of interest" description="Disordered" evidence="19">
    <location>
        <begin position="425"/>
        <end position="444"/>
    </location>
</feature>
<dbReference type="PROSITE" id="PS00518">
    <property type="entry name" value="ZF_RING_1"/>
    <property type="match status" value="1"/>
</dbReference>
<organism evidence="23 24">
    <name type="scientific">Stylophora pistillata</name>
    <name type="common">Smooth cauliflower coral</name>
    <dbReference type="NCBI Taxonomy" id="50429"/>
    <lineage>
        <taxon>Eukaryota</taxon>
        <taxon>Metazoa</taxon>
        <taxon>Cnidaria</taxon>
        <taxon>Anthozoa</taxon>
        <taxon>Hexacorallia</taxon>
        <taxon>Scleractinia</taxon>
        <taxon>Astrocoeniina</taxon>
        <taxon>Pocilloporidae</taxon>
        <taxon>Stylophora</taxon>
    </lineage>
</organism>
<evidence type="ECO:0000256" key="16">
    <source>
        <dbReference type="ARBA" id="ARBA00082369"/>
    </source>
</evidence>
<dbReference type="InterPro" id="IPR003034">
    <property type="entry name" value="SAP_dom"/>
</dbReference>
<evidence type="ECO:0000256" key="5">
    <source>
        <dbReference type="ARBA" id="ARBA00012483"/>
    </source>
</evidence>
<evidence type="ECO:0000313" key="23">
    <source>
        <dbReference type="EMBL" id="PFX25118.1"/>
    </source>
</evidence>
<keyword evidence="13 18" id="KW-0234">DNA repair</keyword>
<feature type="domain" description="UBZ4-type" evidence="22">
    <location>
        <begin position="245"/>
        <end position="272"/>
    </location>
</feature>
<dbReference type="GO" id="GO:0061630">
    <property type="term" value="F:ubiquitin protein ligase activity"/>
    <property type="evidence" value="ECO:0007669"/>
    <property type="project" value="UniProtKB-EC"/>
</dbReference>
<evidence type="ECO:0000256" key="11">
    <source>
        <dbReference type="ARBA" id="ARBA00022833"/>
    </source>
</evidence>
<dbReference type="GO" id="GO:0006513">
    <property type="term" value="P:protein monoubiquitination"/>
    <property type="evidence" value="ECO:0007669"/>
    <property type="project" value="InterPro"/>
</dbReference>
<comment type="similarity">
    <text evidence="4">Belongs to the RAD18 family.</text>
</comment>
<evidence type="ECO:0000256" key="14">
    <source>
        <dbReference type="ARBA" id="ARBA00023242"/>
    </source>
</evidence>
<feature type="region of interest" description="Disordered" evidence="19">
    <location>
        <begin position="272"/>
        <end position="332"/>
    </location>
</feature>
<evidence type="ECO:0000259" key="21">
    <source>
        <dbReference type="PROSITE" id="PS50800"/>
    </source>
</evidence>
<dbReference type="PROSITE" id="PS50089">
    <property type="entry name" value="ZF_RING_2"/>
    <property type="match status" value="1"/>
</dbReference>
<dbReference type="OrthoDB" id="5976388at2759"/>
<dbReference type="AlphaFoldDB" id="A0A2B4S960"/>
<proteinExistence type="inferred from homology"/>
<keyword evidence="8 18" id="KW-0227">DNA damage</keyword>
<protein>
    <recommendedName>
        <fullName evidence="5">RING-type E3 ubiquitin transferase</fullName>
        <ecNumber evidence="5">2.3.2.27</ecNumber>
    </recommendedName>
    <alternativeName>
        <fullName evidence="15 16">RING-type E3 ubiquitin transferase RAD18</fullName>
    </alternativeName>
</protein>
<dbReference type="Gene3D" id="3.30.160.60">
    <property type="entry name" value="Classic Zinc Finger"/>
    <property type="match status" value="1"/>
</dbReference>
<dbReference type="FunFam" id="3.30.40.10:FF:000172">
    <property type="entry name" value="E3 ubiquitin-protein ligase RAD18"/>
    <property type="match status" value="1"/>
</dbReference>
<dbReference type="Proteomes" id="UP000225706">
    <property type="component" value="Unassembled WGS sequence"/>
</dbReference>
<dbReference type="GO" id="GO:0097505">
    <property type="term" value="C:Rad6-Rad18 complex"/>
    <property type="evidence" value="ECO:0007669"/>
    <property type="project" value="TreeGrafter"/>
</dbReference>
<feature type="region of interest" description="Disordered" evidence="19">
    <location>
        <begin position="127"/>
        <end position="247"/>
    </location>
</feature>
<feature type="compositionally biased region" description="Basic and acidic residues" evidence="19">
    <location>
        <begin position="130"/>
        <end position="139"/>
    </location>
</feature>
<evidence type="ECO:0000259" key="22">
    <source>
        <dbReference type="PROSITE" id="PS51908"/>
    </source>
</evidence>
<evidence type="ECO:0000256" key="6">
    <source>
        <dbReference type="ARBA" id="ARBA00022679"/>
    </source>
</evidence>